<keyword evidence="2" id="KW-1185">Reference proteome</keyword>
<dbReference type="Proteomes" id="UP001154114">
    <property type="component" value="Chromosome 13"/>
</dbReference>
<dbReference type="EMBL" id="LR824016">
    <property type="protein sequence ID" value="CAH0584527.1"/>
    <property type="molecule type" value="Genomic_DNA"/>
</dbReference>
<name>A0A9P0BLX3_CHRIL</name>
<evidence type="ECO:0000313" key="2">
    <source>
        <dbReference type="Proteomes" id="UP001154114"/>
    </source>
</evidence>
<dbReference type="AlphaFoldDB" id="A0A9P0BLX3"/>
<reference evidence="1" key="1">
    <citation type="submission" date="2021-12" db="EMBL/GenBank/DDBJ databases">
        <authorList>
            <person name="King R."/>
        </authorList>
    </citation>
    <scope>NUCLEOTIDE SEQUENCE</scope>
</reference>
<evidence type="ECO:0000313" key="1">
    <source>
        <dbReference type="EMBL" id="CAH0584527.1"/>
    </source>
</evidence>
<gene>
    <name evidence="1" type="ORF">CINC_LOCUS2707</name>
</gene>
<dbReference type="OrthoDB" id="194358at2759"/>
<accession>A0A9P0BLX3</accession>
<protein>
    <submittedName>
        <fullName evidence="1">Uncharacterized protein</fullName>
    </submittedName>
</protein>
<sequence>MNPSINVAGTANTTKTIILNALKKLSDAIEKGNFEDVVQNVDLLHSYISLDKNMLANLHNVGEQYNTQLDLIISACLHKRADILYYLLHETDILEYMPETGLSEEQLNQKRKKAMSYAICSNDYNIPEMLYDYWCGDTHWSGHKDADYVVNTMATLGLLLKDAKALCEGRLIQEQKMLTDVHCLIKFNEFQCKLYSVVQKLKNKFNPAIGIKNEGKVVGTLLYKVLRTYDYYSNIDKVRIKNSILEIDLENQASIQDKDSIFGKVLAYTMYELYFRKLDLNVSLIILENLTVLRNHLKKRFTINNKQTKPNTRSVQYTRLAKLYEDIESELYHFVYRIKEDWRLYLSPNRQLAVKENRLGIHNGQFCTLNLRYDEEKIYNSSVLYLERKKFKKHLKYLKRILIKHVICKSPPNLTTNQATQGKEKIEELLDNNYLKPMHYLRDNYSLQKVCHYIKVVLNNQGLNVLMIERTLQVIGEMMKSTTESEHVSKTTEALLQIDLSNETLQHLRNIRLYLSKVEQDQLSRRILVTNSHDLTFNNVQKDLQKMLDSIKSILNIYKYILDKSFVDKGDDLLNDRIFQLPCEASLQNDIIDRYHKDGSDFEKKYYQDVWQYTGLSRDLLQEIPFVYENKDRLLQLRVLFIELIAENAMVILPKHIQNIRQALPNLADNYNNIQEVNKDLKRFKKIKELPDWPSRQNIKDRLGKLKKYMKDANDQILLDKLDLIQDLTDHWSNIQHALMFFLYEIDRFSAQRVEFDKNVKNSNPDQPTVEIVHKILDEMERSCGTSQQPAVHNHKFDGIEDLDTNVYIAIDISKDTSRSIRDKWIKCLITRIDQLTDLLDYPNRTLSQCQLRFKRDQTFHVVLEMLLADIANVLSKCRVCLMKKTGKMLTGIDLGNVLDHGNPFLDVISDVFDSRDFSTELLKKAFMFAKDGDAIKALYKLFSENVSHETIKRDDRRTLTDDQKKNLDVLKQSENFDILIKLCYVKT</sequence>
<organism evidence="1 2">
    <name type="scientific">Chrysodeixis includens</name>
    <name type="common">Soybean looper</name>
    <name type="synonym">Pseudoplusia includens</name>
    <dbReference type="NCBI Taxonomy" id="689277"/>
    <lineage>
        <taxon>Eukaryota</taxon>
        <taxon>Metazoa</taxon>
        <taxon>Ecdysozoa</taxon>
        <taxon>Arthropoda</taxon>
        <taxon>Hexapoda</taxon>
        <taxon>Insecta</taxon>
        <taxon>Pterygota</taxon>
        <taxon>Neoptera</taxon>
        <taxon>Endopterygota</taxon>
        <taxon>Lepidoptera</taxon>
        <taxon>Glossata</taxon>
        <taxon>Ditrysia</taxon>
        <taxon>Noctuoidea</taxon>
        <taxon>Noctuidae</taxon>
        <taxon>Plusiinae</taxon>
        <taxon>Chrysodeixis</taxon>
    </lineage>
</organism>
<proteinExistence type="predicted"/>